<evidence type="ECO:0000313" key="2">
    <source>
        <dbReference type="Proteomes" id="UP001595548"/>
    </source>
</evidence>
<accession>A0ABV7HMM3</accession>
<dbReference type="SUPFAM" id="SSF52833">
    <property type="entry name" value="Thioredoxin-like"/>
    <property type="match status" value="1"/>
</dbReference>
<reference evidence="2" key="1">
    <citation type="journal article" date="2019" name="Int. J. Syst. Evol. Microbiol.">
        <title>The Global Catalogue of Microorganisms (GCM) 10K type strain sequencing project: providing services to taxonomists for standard genome sequencing and annotation.</title>
        <authorList>
            <consortium name="The Broad Institute Genomics Platform"/>
            <consortium name="The Broad Institute Genome Sequencing Center for Infectious Disease"/>
            <person name="Wu L."/>
            <person name="Ma J."/>
        </authorList>
    </citation>
    <scope>NUCLEOTIDE SEQUENCE [LARGE SCALE GENOMIC DNA]</scope>
    <source>
        <strain evidence="2">KCTC 52141</strain>
    </source>
</reference>
<sequence length="138" mass="15787">MTHTLLDPWDDAAKIANTLTQPNSTLVIALGAEWCHLCTDFKPTFYAAAATNTTNVWLWYNLEEHEELLGDFYPETLPLVWVYQGPQLTRYGTPTIKEPTDNTKQTTADFTQTVPIMTEAPKPEIDLRRFLLQENWAV</sequence>
<comment type="caution">
    <text evidence="1">The sequence shown here is derived from an EMBL/GenBank/DDBJ whole genome shotgun (WGS) entry which is preliminary data.</text>
</comment>
<evidence type="ECO:0000313" key="1">
    <source>
        <dbReference type="EMBL" id="MFC3153876.1"/>
    </source>
</evidence>
<dbReference type="EMBL" id="JBHRTL010000001">
    <property type="protein sequence ID" value="MFC3153876.1"/>
    <property type="molecule type" value="Genomic_DNA"/>
</dbReference>
<gene>
    <name evidence="1" type="ORF">ACFOEB_01550</name>
</gene>
<dbReference type="Gene3D" id="3.40.30.10">
    <property type="entry name" value="Glutaredoxin"/>
    <property type="match status" value="1"/>
</dbReference>
<evidence type="ECO:0008006" key="3">
    <source>
        <dbReference type="Google" id="ProtNLM"/>
    </source>
</evidence>
<proteinExistence type="predicted"/>
<protein>
    <recommendedName>
        <fullName evidence="3">Thioredoxin domain-containing protein</fullName>
    </recommendedName>
</protein>
<dbReference type="Proteomes" id="UP001595548">
    <property type="component" value="Unassembled WGS sequence"/>
</dbReference>
<dbReference type="RefSeq" id="WP_382413895.1">
    <property type="nucleotide sequence ID" value="NZ_AP031500.1"/>
</dbReference>
<dbReference type="InterPro" id="IPR036249">
    <property type="entry name" value="Thioredoxin-like_sf"/>
</dbReference>
<name>A0ABV7HMM3_9GAMM</name>
<organism evidence="1 2">
    <name type="scientific">Gilvimarinus japonicus</name>
    <dbReference type="NCBI Taxonomy" id="1796469"/>
    <lineage>
        <taxon>Bacteria</taxon>
        <taxon>Pseudomonadati</taxon>
        <taxon>Pseudomonadota</taxon>
        <taxon>Gammaproteobacteria</taxon>
        <taxon>Cellvibrionales</taxon>
        <taxon>Cellvibrionaceae</taxon>
        <taxon>Gilvimarinus</taxon>
    </lineage>
</organism>
<keyword evidence="2" id="KW-1185">Reference proteome</keyword>